<dbReference type="InterPro" id="IPR001909">
    <property type="entry name" value="KRAB"/>
</dbReference>
<evidence type="ECO:0000256" key="6">
    <source>
        <dbReference type="ARBA" id="ARBA00023125"/>
    </source>
</evidence>
<reference evidence="12" key="1">
    <citation type="submission" date="2025-08" db="UniProtKB">
        <authorList>
            <consortium name="Ensembl"/>
        </authorList>
    </citation>
    <scope>IDENTIFICATION</scope>
</reference>
<dbReference type="GO" id="GO:0005634">
    <property type="term" value="C:nucleus"/>
    <property type="evidence" value="ECO:0007669"/>
    <property type="project" value="UniProtKB-SubCell"/>
</dbReference>
<dbReference type="Pfam" id="PF00096">
    <property type="entry name" value="zf-C2H2"/>
    <property type="match status" value="3"/>
</dbReference>
<dbReference type="GO" id="GO:0000981">
    <property type="term" value="F:DNA-binding transcription factor activity, RNA polymerase II-specific"/>
    <property type="evidence" value="ECO:0007669"/>
    <property type="project" value="TreeGrafter"/>
</dbReference>
<evidence type="ECO:0008006" key="14">
    <source>
        <dbReference type="Google" id="ProtNLM"/>
    </source>
</evidence>
<evidence type="ECO:0000256" key="8">
    <source>
        <dbReference type="PROSITE-ProRule" id="PRU00042"/>
    </source>
</evidence>
<dbReference type="FunFam" id="3.30.160.60:FF:000624">
    <property type="entry name" value="zinc finger protein 697"/>
    <property type="match status" value="2"/>
</dbReference>
<dbReference type="GO" id="GO:0000978">
    <property type="term" value="F:RNA polymerase II cis-regulatory region sequence-specific DNA binding"/>
    <property type="evidence" value="ECO:0007669"/>
    <property type="project" value="TreeGrafter"/>
</dbReference>
<sequence length="420" mass="45171">MRENYDAVIALGSPVTKPEIVPQVEEAGEPRVRDWGEAPGSIDPGFAVPKSEVASSQGRLEERRWRDKEQGGPRNQKGPESGSPGDWLIRTVKVEEEDYEEWAAGLKAGALLPGLPEGRLCKPEEEDGGGGRLGEFPGLALQQWQLLSEGKPLDCPECERPLPVLRGGPGEPGARPRPFACSQCGKAFGKKAHLTRHSRVHSGERPFACSRCGRRFSQKIHLGSHERVHTGERPFPCDRCPKRFRKKTHLVRHQHTHTGERPHACSLCAQSFADRQHLLRHQLLHQQATAGCGTRAELGQQSTAPCQAPAESGQSTDPFGAQTELEQDTVAPCQALAKPDQGRAPDGGQAALGQDGASCRGQAELGQGRTPCGIQAELGQDGTPCGIQAELGQDRTPCGIQAELGQDGTPCGIQAELGQD</sequence>
<dbReference type="Ensembl" id="ENSSPUT00000013786.1">
    <property type="protein sequence ID" value="ENSSPUP00000012923.1"/>
    <property type="gene ID" value="ENSSPUG00000009963.1"/>
</dbReference>
<reference evidence="12" key="2">
    <citation type="submission" date="2025-09" db="UniProtKB">
        <authorList>
            <consortium name="Ensembl"/>
        </authorList>
    </citation>
    <scope>IDENTIFICATION</scope>
</reference>
<accession>A0A8D0GY66</accession>
<evidence type="ECO:0000256" key="1">
    <source>
        <dbReference type="ARBA" id="ARBA00004123"/>
    </source>
</evidence>
<keyword evidence="13" id="KW-1185">Reference proteome</keyword>
<protein>
    <recommendedName>
        <fullName evidence="14">Zinc finger protein 467</fullName>
    </recommendedName>
</protein>
<dbReference type="GeneTree" id="ENSGT00940000163387"/>
<evidence type="ECO:0000256" key="9">
    <source>
        <dbReference type="SAM" id="MobiDB-lite"/>
    </source>
</evidence>
<keyword evidence="4 8" id="KW-0863">Zinc-finger</keyword>
<dbReference type="InterPro" id="IPR036236">
    <property type="entry name" value="Znf_C2H2_sf"/>
</dbReference>
<feature type="region of interest" description="Disordered" evidence="9">
    <location>
        <begin position="28"/>
        <end position="88"/>
    </location>
</feature>
<feature type="domain" description="C2H2-type" evidence="10">
    <location>
        <begin position="179"/>
        <end position="206"/>
    </location>
</feature>
<organism evidence="12 13">
    <name type="scientific">Sphenodon punctatus</name>
    <name type="common">Tuatara</name>
    <name type="synonym">Hatteria punctata</name>
    <dbReference type="NCBI Taxonomy" id="8508"/>
    <lineage>
        <taxon>Eukaryota</taxon>
        <taxon>Metazoa</taxon>
        <taxon>Chordata</taxon>
        <taxon>Craniata</taxon>
        <taxon>Vertebrata</taxon>
        <taxon>Euteleostomi</taxon>
        <taxon>Lepidosauria</taxon>
        <taxon>Sphenodontia</taxon>
        <taxon>Sphenodontidae</taxon>
        <taxon>Sphenodon</taxon>
    </lineage>
</organism>
<comment type="subcellular location">
    <subcellularLocation>
        <location evidence="1">Nucleus</location>
    </subcellularLocation>
</comment>
<dbReference type="GO" id="GO:0008270">
    <property type="term" value="F:zinc ion binding"/>
    <property type="evidence" value="ECO:0007669"/>
    <property type="project" value="UniProtKB-KW"/>
</dbReference>
<evidence type="ECO:0000256" key="7">
    <source>
        <dbReference type="ARBA" id="ARBA00023242"/>
    </source>
</evidence>
<keyword evidence="2" id="KW-0479">Metal-binding</keyword>
<evidence type="ECO:0000259" key="11">
    <source>
        <dbReference type="PROSITE" id="PS50805"/>
    </source>
</evidence>
<keyword evidence="5" id="KW-0862">Zinc</keyword>
<dbReference type="PROSITE" id="PS00028">
    <property type="entry name" value="ZINC_FINGER_C2H2_1"/>
    <property type="match status" value="4"/>
</dbReference>
<keyword evidence="7" id="KW-0539">Nucleus</keyword>
<keyword evidence="3" id="KW-0677">Repeat</keyword>
<dbReference type="SMART" id="SM00355">
    <property type="entry name" value="ZnF_C2H2"/>
    <property type="match status" value="4"/>
</dbReference>
<dbReference type="SUPFAM" id="SSF57667">
    <property type="entry name" value="beta-beta-alpha zinc fingers"/>
    <property type="match status" value="2"/>
</dbReference>
<evidence type="ECO:0000256" key="2">
    <source>
        <dbReference type="ARBA" id="ARBA00022723"/>
    </source>
</evidence>
<evidence type="ECO:0000313" key="13">
    <source>
        <dbReference type="Proteomes" id="UP000694392"/>
    </source>
</evidence>
<feature type="domain" description="C2H2-type" evidence="10">
    <location>
        <begin position="207"/>
        <end position="234"/>
    </location>
</feature>
<feature type="domain" description="C2H2-type" evidence="10">
    <location>
        <begin position="235"/>
        <end position="262"/>
    </location>
</feature>
<evidence type="ECO:0000256" key="3">
    <source>
        <dbReference type="ARBA" id="ARBA00022737"/>
    </source>
</evidence>
<name>A0A8D0GY66_SPHPU</name>
<dbReference type="FunFam" id="3.30.160.60:FF:000214">
    <property type="entry name" value="replication initiator 1 isoform X1"/>
    <property type="match status" value="1"/>
</dbReference>
<dbReference type="PROSITE" id="PS50157">
    <property type="entry name" value="ZINC_FINGER_C2H2_2"/>
    <property type="match status" value="4"/>
</dbReference>
<dbReference type="Proteomes" id="UP000694392">
    <property type="component" value="Unplaced"/>
</dbReference>
<dbReference type="InterPro" id="IPR013087">
    <property type="entry name" value="Znf_C2H2_type"/>
</dbReference>
<dbReference type="PANTHER" id="PTHR23235:SF178">
    <property type="entry name" value="C2H2-TYPE DOMAIN-CONTAINING PROTEIN-RELATED"/>
    <property type="match status" value="1"/>
</dbReference>
<dbReference type="Gene3D" id="3.30.160.60">
    <property type="entry name" value="Classic Zinc Finger"/>
    <property type="match status" value="4"/>
</dbReference>
<feature type="domain" description="C2H2-type" evidence="10">
    <location>
        <begin position="263"/>
        <end position="290"/>
    </location>
</feature>
<keyword evidence="6" id="KW-0238">DNA-binding</keyword>
<evidence type="ECO:0000259" key="10">
    <source>
        <dbReference type="PROSITE" id="PS50157"/>
    </source>
</evidence>
<dbReference type="AlphaFoldDB" id="A0A8D0GY66"/>
<proteinExistence type="predicted"/>
<evidence type="ECO:0000313" key="12">
    <source>
        <dbReference type="Ensembl" id="ENSSPUP00000012923.1"/>
    </source>
</evidence>
<evidence type="ECO:0000256" key="4">
    <source>
        <dbReference type="ARBA" id="ARBA00022771"/>
    </source>
</evidence>
<feature type="domain" description="KRAB" evidence="11">
    <location>
        <begin position="1"/>
        <end position="43"/>
    </location>
</feature>
<dbReference type="FunFam" id="3.30.160.60:FF:002343">
    <property type="entry name" value="Zinc finger protein 33A"/>
    <property type="match status" value="1"/>
</dbReference>
<dbReference type="PANTHER" id="PTHR23235">
    <property type="entry name" value="KRUEPPEL-LIKE TRANSCRIPTION FACTOR"/>
    <property type="match status" value="1"/>
</dbReference>
<feature type="compositionally biased region" description="Basic and acidic residues" evidence="9">
    <location>
        <begin position="59"/>
        <end position="71"/>
    </location>
</feature>
<dbReference type="PROSITE" id="PS50805">
    <property type="entry name" value="KRAB"/>
    <property type="match status" value="1"/>
</dbReference>
<evidence type="ECO:0000256" key="5">
    <source>
        <dbReference type="ARBA" id="ARBA00022833"/>
    </source>
</evidence>